<dbReference type="InterPro" id="IPR015942">
    <property type="entry name" value="Asp/Glu/hydantoin_racemase"/>
</dbReference>
<dbReference type="InterPro" id="IPR001920">
    <property type="entry name" value="Asp/Glu_race"/>
</dbReference>
<dbReference type="NCBIfam" id="TIGR00067">
    <property type="entry name" value="glut_race"/>
    <property type="match status" value="1"/>
</dbReference>
<evidence type="ECO:0000256" key="4">
    <source>
        <dbReference type="ARBA" id="ARBA00022984"/>
    </source>
</evidence>
<evidence type="ECO:0000313" key="9">
    <source>
        <dbReference type="Proteomes" id="UP001478817"/>
    </source>
</evidence>
<feature type="active site" description="Proton donor/acceptor" evidence="7">
    <location>
        <position position="72"/>
    </location>
</feature>
<evidence type="ECO:0000256" key="2">
    <source>
        <dbReference type="ARBA" id="ARBA00013090"/>
    </source>
</evidence>
<feature type="binding site" evidence="7">
    <location>
        <begin position="183"/>
        <end position="184"/>
    </location>
    <ligand>
        <name>substrate</name>
    </ligand>
</feature>
<reference evidence="8 9" key="1">
    <citation type="submission" date="2024-04" db="EMBL/GenBank/DDBJ databases">
        <title>Human intestinal bacterial collection.</title>
        <authorList>
            <person name="Pauvert C."/>
            <person name="Hitch T.C.A."/>
            <person name="Clavel T."/>
        </authorList>
    </citation>
    <scope>NUCLEOTIDE SEQUENCE [LARGE SCALE GENOMIC DNA]</scope>
    <source>
        <strain evidence="8 9">CLA-AA-H197</strain>
    </source>
</reference>
<dbReference type="SUPFAM" id="SSF53681">
    <property type="entry name" value="Aspartate/glutamate racemase"/>
    <property type="match status" value="2"/>
</dbReference>
<dbReference type="Pfam" id="PF01177">
    <property type="entry name" value="Asp_Glu_race"/>
    <property type="match status" value="1"/>
</dbReference>
<feature type="binding site" evidence="7">
    <location>
        <begin position="9"/>
        <end position="10"/>
    </location>
    <ligand>
        <name>substrate</name>
    </ligand>
</feature>
<comment type="catalytic activity">
    <reaction evidence="1 7">
        <text>L-glutamate = D-glutamate</text>
        <dbReference type="Rhea" id="RHEA:12813"/>
        <dbReference type="ChEBI" id="CHEBI:29985"/>
        <dbReference type="ChEBI" id="CHEBI:29986"/>
        <dbReference type="EC" id="5.1.1.3"/>
    </reaction>
</comment>
<dbReference type="InterPro" id="IPR004391">
    <property type="entry name" value="Glu_race"/>
</dbReference>
<feature type="binding site" evidence="7">
    <location>
        <begin position="41"/>
        <end position="42"/>
    </location>
    <ligand>
        <name>substrate</name>
    </ligand>
</feature>
<keyword evidence="9" id="KW-1185">Reference proteome</keyword>
<comment type="similarity">
    <text evidence="7">Belongs to the aspartate/glutamate racemases family.</text>
</comment>
<comment type="pathway">
    <text evidence="7">Cell wall biogenesis; peptidoglycan biosynthesis.</text>
</comment>
<proteinExistence type="inferred from homology"/>
<gene>
    <name evidence="7 8" type="primary">murI</name>
    <name evidence="8" type="ORF">AAAT05_00185</name>
</gene>
<evidence type="ECO:0000256" key="7">
    <source>
        <dbReference type="HAMAP-Rule" id="MF_00258"/>
    </source>
</evidence>
<comment type="function">
    <text evidence="7">Provides the (R)-glutamate required for cell wall biosynthesis.</text>
</comment>
<dbReference type="GO" id="GO:0008881">
    <property type="term" value="F:glutamate racemase activity"/>
    <property type="evidence" value="ECO:0007669"/>
    <property type="project" value="UniProtKB-EC"/>
</dbReference>
<dbReference type="PANTHER" id="PTHR21198">
    <property type="entry name" value="GLUTAMATE RACEMASE"/>
    <property type="match status" value="1"/>
</dbReference>
<dbReference type="EC" id="5.1.1.3" evidence="2 7"/>
<name>A0ABV1ICZ1_9ACTN</name>
<evidence type="ECO:0000313" key="8">
    <source>
        <dbReference type="EMBL" id="MEQ2636772.1"/>
    </source>
</evidence>
<accession>A0ABV1ICZ1</accession>
<keyword evidence="6 7" id="KW-0961">Cell wall biogenesis/degradation</keyword>
<dbReference type="EMBL" id="JBBNGS010000001">
    <property type="protein sequence ID" value="MEQ2636772.1"/>
    <property type="molecule type" value="Genomic_DNA"/>
</dbReference>
<organism evidence="8 9">
    <name type="scientific">Paratractidigestivibacter faecalis</name>
    <dbReference type="NCBI Taxonomy" id="2292441"/>
    <lineage>
        <taxon>Bacteria</taxon>
        <taxon>Bacillati</taxon>
        <taxon>Actinomycetota</taxon>
        <taxon>Coriobacteriia</taxon>
        <taxon>Coriobacteriales</taxon>
        <taxon>Atopobiaceae</taxon>
        <taxon>Paratractidigestivibacter</taxon>
    </lineage>
</organism>
<keyword evidence="5 7" id="KW-0413">Isomerase</keyword>
<dbReference type="PROSITE" id="PS00923">
    <property type="entry name" value="ASP_GLU_RACEMASE_1"/>
    <property type="match status" value="1"/>
</dbReference>
<evidence type="ECO:0000256" key="6">
    <source>
        <dbReference type="ARBA" id="ARBA00023316"/>
    </source>
</evidence>
<dbReference type="PANTHER" id="PTHR21198:SF3">
    <property type="entry name" value="GLUTAMATE RACEMASE"/>
    <property type="match status" value="1"/>
</dbReference>
<dbReference type="Proteomes" id="UP001478817">
    <property type="component" value="Unassembled WGS sequence"/>
</dbReference>
<dbReference type="PROSITE" id="PS00924">
    <property type="entry name" value="ASP_GLU_RACEMASE_2"/>
    <property type="match status" value="1"/>
</dbReference>
<dbReference type="InterPro" id="IPR018187">
    <property type="entry name" value="Asp/Glu_racemase_AS_1"/>
</dbReference>
<dbReference type="Gene3D" id="3.40.50.1860">
    <property type="match status" value="2"/>
</dbReference>
<evidence type="ECO:0000256" key="3">
    <source>
        <dbReference type="ARBA" id="ARBA00022960"/>
    </source>
</evidence>
<evidence type="ECO:0000256" key="5">
    <source>
        <dbReference type="ARBA" id="ARBA00023235"/>
    </source>
</evidence>
<dbReference type="HAMAP" id="MF_00258">
    <property type="entry name" value="Glu_racemase"/>
    <property type="match status" value="1"/>
</dbReference>
<evidence type="ECO:0000256" key="1">
    <source>
        <dbReference type="ARBA" id="ARBA00001602"/>
    </source>
</evidence>
<feature type="binding site" evidence="7">
    <location>
        <begin position="73"/>
        <end position="74"/>
    </location>
    <ligand>
        <name>substrate</name>
    </ligand>
</feature>
<keyword evidence="4 7" id="KW-0573">Peptidoglycan synthesis</keyword>
<feature type="active site" description="Proton donor/acceptor" evidence="7">
    <location>
        <position position="182"/>
    </location>
</feature>
<dbReference type="InterPro" id="IPR033134">
    <property type="entry name" value="Asp/Glu_racemase_AS_2"/>
</dbReference>
<comment type="caution">
    <text evidence="8">The sequence shown here is derived from an EMBL/GenBank/DDBJ whole genome shotgun (WGS) entry which is preliminary data.</text>
</comment>
<keyword evidence="3 7" id="KW-0133">Cell shape</keyword>
<protein>
    <recommendedName>
        <fullName evidence="2 7">Glutamate racemase</fullName>
        <ecNumber evidence="2 7">5.1.1.3</ecNumber>
    </recommendedName>
</protein>
<dbReference type="RefSeq" id="WP_349181135.1">
    <property type="nucleotide sequence ID" value="NZ_JBBNGS010000001.1"/>
</dbReference>
<sequence>MSGFVGVFDSGVGGISVLRSLVAELPHEEFHYFGDSANAPYGEKTEARVLELSQDIVERFVADGAKAIVIACNTATSAAAPTLRRIYPDLPIIGIEPALKPATEAPGHGRILVMATDITLRLDKYQELAATYGRDCEVISVPCPGLAGRIERGDLASADLREMIRGYVGSFAGTVGSVVLGCTHYPFVRRQIAEVLGGDVRFYDGGAGTARQLRHRLGECGLLADEVHAGSVSFASSEDTPDELALYREFFEMEL</sequence>